<proteinExistence type="predicted"/>
<dbReference type="Proteomes" id="UP000032452">
    <property type="component" value="Unassembled WGS sequence"/>
</dbReference>
<keyword evidence="3" id="KW-1185">Reference proteome</keyword>
<reference evidence="2 3" key="1">
    <citation type="submission" date="2015-02" db="EMBL/GenBank/DDBJ databases">
        <title>Draft genome of a novel marine cyanobacterium (Chroococcales) isolated from South Atlantic Ocean.</title>
        <authorList>
            <person name="Rigonato J."/>
            <person name="Alvarenga D.O."/>
            <person name="Branco L.H."/>
            <person name="Varani A.M."/>
            <person name="Brandini F.P."/>
            <person name="Fiore M.F."/>
        </authorList>
    </citation>
    <scope>NUCLEOTIDE SEQUENCE [LARGE SCALE GENOMIC DNA]</scope>
    <source>
        <strain evidence="2 3">CENA595</strain>
    </source>
</reference>
<dbReference type="OrthoDB" id="581851at2"/>
<dbReference type="PANTHER" id="PTHR12631">
    <property type="entry name" value="ALPHA-L-IDURONIDASE"/>
    <property type="match status" value="1"/>
</dbReference>
<feature type="domain" description="Asl1-like glycosyl hydrolase catalytic" evidence="1">
    <location>
        <begin position="162"/>
        <end position="289"/>
    </location>
</feature>
<dbReference type="PANTHER" id="PTHR12631:SF10">
    <property type="entry name" value="BETA-XYLOSIDASE-LIKE PROTEIN-RELATED"/>
    <property type="match status" value="1"/>
</dbReference>
<dbReference type="STRING" id="1618023.UH38_00225"/>
<sequence length="334" mass="37087">MKRRTLLGGFAGGAAIASAYHLFSSDLPQSAQTTAPSVSTASTVATSADFFGLNVGSELSWKSWRNQLLPLYQDLGVRWLRVWYNWADLEPQKGNYRATPVREALQLAKSKGFRILFVIWGTPTHAGSGKLGAVPQPQALAKYCQWVQANLGDLVDAWEVGNEPNLERYHAGTPTEYVRTLATAYEVLKGEKLVIAAAPSGAAKPHYWQALFASGLEQHCDRVNLHPYRQKPREVVRTVDNFLEQVRKPLWITELGVSANNGNEQGKANFTTEVVSQLTSRVEQLFWYRSVQGRKLHPLRFGIIEADRASGKVTPLPAYYALAALARKYQQAST</sequence>
<dbReference type="GO" id="GO:0004553">
    <property type="term" value="F:hydrolase activity, hydrolyzing O-glycosyl compounds"/>
    <property type="evidence" value="ECO:0007669"/>
    <property type="project" value="TreeGrafter"/>
</dbReference>
<protein>
    <recommendedName>
        <fullName evidence="1">Asl1-like glycosyl hydrolase catalytic domain-containing protein</fullName>
    </recommendedName>
</protein>
<evidence type="ECO:0000313" key="2">
    <source>
        <dbReference type="EMBL" id="KJH73273.1"/>
    </source>
</evidence>
<dbReference type="InterPro" id="IPR024655">
    <property type="entry name" value="Asl1_glyco_hydro_catalytic"/>
</dbReference>
<evidence type="ECO:0000313" key="3">
    <source>
        <dbReference type="Proteomes" id="UP000032452"/>
    </source>
</evidence>
<dbReference type="AlphaFoldDB" id="A0A0D8ZWY2"/>
<name>A0A0D8ZWY2_9CYAN</name>
<organism evidence="2 3">
    <name type="scientific">Aliterella atlantica CENA595</name>
    <dbReference type="NCBI Taxonomy" id="1618023"/>
    <lineage>
        <taxon>Bacteria</taxon>
        <taxon>Bacillati</taxon>
        <taxon>Cyanobacteriota</taxon>
        <taxon>Cyanophyceae</taxon>
        <taxon>Chroococcidiopsidales</taxon>
        <taxon>Aliterellaceae</taxon>
        <taxon>Aliterella</taxon>
    </lineage>
</organism>
<dbReference type="InterPro" id="IPR017853">
    <property type="entry name" value="GH"/>
</dbReference>
<dbReference type="SUPFAM" id="SSF51445">
    <property type="entry name" value="(Trans)glycosidases"/>
    <property type="match status" value="1"/>
</dbReference>
<gene>
    <name evidence="2" type="ORF">UH38_00225</name>
</gene>
<dbReference type="EMBL" id="JYON01000001">
    <property type="protein sequence ID" value="KJH73273.1"/>
    <property type="molecule type" value="Genomic_DNA"/>
</dbReference>
<dbReference type="RefSeq" id="WP_045052605.1">
    <property type="nucleotide sequence ID" value="NZ_CAWMDP010000017.1"/>
</dbReference>
<dbReference type="InterPro" id="IPR051923">
    <property type="entry name" value="Glycosyl_Hydrolase_39"/>
</dbReference>
<dbReference type="Gene3D" id="3.20.20.80">
    <property type="entry name" value="Glycosidases"/>
    <property type="match status" value="1"/>
</dbReference>
<evidence type="ECO:0000259" key="1">
    <source>
        <dbReference type="Pfam" id="PF11790"/>
    </source>
</evidence>
<dbReference type="Pfam" id="PF11790">
    <property type="entry name" value="Glyco_hydro_cc"/>
    <property type="match status" value="1"/>
</dbReference>
<accession>A0A0D8ZWY2</accession>
<comment type="caution">
    <text evidence="2">The sequence shown here is derived from an EMBL/GenBank/DDBJ whole genome shotgun (WGS) entry which is preliminary data.</text>
</comment>